<feature type="transmembrane region" description="Helical" evidence="7">
    <location>
        <begin position="149"/>
        <end position="167"/>
    </location>
</feature>
<evidence type="ECO:0000256" key="5">
    <source>
        <dbReference type="ARBA" id="ARBA00023136"/>
    </source>
</evidence>
<comment type="similarity">
    <text evidence="6">Belongs to the YccS/YhfK family.</text>
</comment>
<keyword evidence="5 7" id="KW-0472">Membrane</keyword>
<evidence type="ECO:0000313" key="10">
    <source>
        <dbReference type="Proteomes" id="UP000466517"/>
    </source>
</evidence>
<dbReference type="AlphaFoldDB" id="A0A7I7XIB8"/>
<feature type="transmembrane region" description="Helical" evidence="7">
    <location>
        <begin position="48"/>
        <end position="68"/>
    </location>
</feature>
<sequence length="570" mass="56795">MAYGAVWRSVVGALRPGPSPLATAAALRAVGGAGVIALAGAILGDLRVVGVAYLGAACSVAFVTGGTYGNRLRALAAQGTGAIVGIGVGATLPHSAVALVAAATVVGVVSGLVGALGANAPGMGMMLSIGLAFGQFGASTLPWWQQDLWYSAGTAVIAVATLSPWLFRRGVLERQAVADVYFAAAALCTATGGPAARAARMNLAAASARARAAGGDARAEMVAFAAASVYARGVPVPPQTVAAVTTAGSRVLAGQPMPMTIDGPRSADPEVRALCDALTAAARGPESPRRPAGAALRAAVTRQAVANGARIGLCMGSATAITVGLHEPAHAFWLPLTVAVIVRPEYASVFVRTINRVCGTVLGAAVAAAVLWAYPTGFAVAIAAAAALGFAVLTAPKLYALSIIGVTASALLSGSIGHVDLVLPVLRLWDTVIGAAVAIVVGYLLWPGARRLPQAARLDAGIAAARRYLGEAVQPSGDRSRWQPSRDEAYQLAHRARAACEAALLEPPPVGAAAGAMLAAATELEDVVDAITAVAAATEAGIDAAPRADAVGERIAALEGAVAATGPRSA</sequence>
<dbReference type="PANTHER" id="PTHR30509:SF9">
    <property type="entry name" value="MULTIDRUG RESISTANCE PROTEIN MDTO"/>
    <property type="match status" value="1"/>
</dbReference>
<gene>
    <name evidence="9" type="ORF">MMAD_31300</name>
</gene>
<evidence type="ECO:0000256" key="7">
    <source>
        <dbReference type="SAM" id="Phobius"/>
    </source>
</evidence>
<keyword evidence="4 7" id="KW-1133">Transmembrane helix</keyword>
<reference evidence="9 10" key="1">
    <citation type="journal article" date="2019" name="Emerg. Microbes Infect.">
        <title>Comprehensive subspecies identification of 175 nontuberculous mycobacteria species based on 7547 genomic profiles.</title>
        <authorList>
            <person name="Matsumoto Y."/>
            <person name="Kinjo T."/>
            <person name="Motooka D."/>
            <person name="Nabeya D."/>
            <person name="Jung N."/>
            <person name="Uechi K."/>
            <person name="Horii T."/>
            <person name="Iida T."/>
            <person name="Fujita J."/>
            <person name="Nakamura S."/>
        </authorList>
    </citation>
    <scope>NUCLEOTIDE SEQUENCE [LARGE SCALE GENOMIC DNA]</scope>
    <source>
        <strain evidence="9 10">JCM 13574</strain>
    </source>
</reference>
<dbReference type="Pfam" id="PF13515">
    <property type="entry name" value="FUSC_2"/>
    <property type="match status" value="1"/>
</dbReference>
<comment type="subcellular location">
    <subcellularLocation>
        <location evidence="1">Cell membrane</location>
        <topology evidence="1">Multi-pass membrane protein</topology>
    </subcellularLocation>
</comment>
<evidence type="ECO:0000256" key="4">
    <source>
        <dbReference type="ARBA" id="ARBA00022989"/>
    </source>
</evidence>
<dbReference type="KEGG" id="mmag:MMAD_31300"/>
<evidence type="ECO:0000256" key="3">
    <source>
        <dbReference type="ARBA" id="ARBA00022692"/>
    </source>
</evidence>
<proteinExistence type="inferred from homology"/>
<dbReference type="PANTHER" id="PTHR30509">
    <property type="entry name" value="P-HYDROXYBENZOIC ACID EFFLUX PUMP SUBUNIT-RELATED"/>
    <property type="match status" value="1"/>
</dbReference>
<name>A0A7I7XIB8_9MYCO</name>
<protein>
    <recommendedName>
        <fullName evidence="8">Integral membrane bound transporter domain-containing protein</fullName>
    </recommendedName>
</protein>
<evidence type="ECO:0000256" key="2">
    <source>
        <dbReference type="ARBA" id="ARBA00022475"/>
    </source>
</evidence>
<feature type="transmembrane region" description="Helical" evidence="7">
    <location>
        <begin position="21"/>
        <end position="42"/>
    </location>
</feature>
<feature type="domain" description="Integral membrane bound transporter" evidence="8">
    <location>
        <begin position="323"/>
        <end position="441"/>
    </location>
</feature>
<dbReference type="RefSeq" id="WP_163738867.1">
    <property type="nucleotide sequence ID" value="NZ_AP022610.1"/>
</dbReference>
<evidence type="ECO:0000313" key="9">
    <source>
        <dbReference type="EMBL" id="BBZ28835.1"/>
    </source>
</evidence>
<keyword evidence="2" id="KW-1003">Cell membrane</keyword>
<dbReference type="InterPro" id="IPR049453">
    <property type="entry name" value="Memb_transporter_dom"/>
</dbReference>
<evidence type="ECO:0000259" key="8">
    <source>
        <dbReference type="Pfam" id="PF13515"/>
    </source>
</evidence>
<feature type="transmembrane region" description="Helical" evidence="7">
    <location>
        <begin position="398"/>
        <end position="416"/>
    </location>
</feature>
<feature type="transmembrane region" description="Helical" evidence="7">
    <location>
        <begin position="428"/>
        <end position="446"/>
    </location>
</feature>
<evidence type="ECO:0000256" key="1">
    <source>
        <dbReference type="ARBA" id="ARBA00004651"/>
    </source>
</evidence>
<dbReference type="EMBL" id="AP022610">
    <property type="protein sequence ID" value="BBZ28835.1"/>
    <property type="molecule type" value="Genomic_DNA"/>
</dbReference>
<dbReference type="GO" id="GO:0005886">
    <property type="term" value="C:plasma membrane"/>
    <property type="evidence" value="ECO:0007669"/>
    <property type="project" value="UniProtKB-SubCell"/>
</dbReference>
<keyword evidence="3 7" id="KW-0812">Transmembrane</keyword>
<keyword evidence="10" id="KW-1185">Reference proteome</keyword>
<evidence type="ECO:0000256" key="6">
    <source>
        <dbReference type="ARBA" id="ARBA00043993"/>
    </source>
</evidence>
<dbReference type="Proteomes" id="UP000466517">
    <property type="component" value="Chromosome"/>
</dbReference>
<accession>A0A7I7XIB8</accession>
<organism evidence="9 10">
    <name type="scientific">Mycolicibacterium madagascariense</name>
    <dbReference type="NCBI Taxonomy" id="212765"/>
    <lineage>
        <taxon>Bacteria</taxon>
        <taxon>Bacillati</taxon>
        <taxon>Actinomycetota</taxon>
        <taxon>Actinomycetes</taxon>
        <taxon>Mycobacteriales</taxon>
        <taxon>Mycobacteriaceae</taxon>
        <taxon>Mycolicibacterium</taxon>
    </lineage>
</organism>